<evidence type="ECO:0000313" key="4">
    <source>
        <dbReference type="EMBL" id="NHK28594.1"/>
    </source>
</evidence>
<dbReference type="Pfam" id="PF00144">
    <property type="entry name" value="Beta-lactamase"/>
    <property type="match status" value="1"/>
</dbReference>
<dbReference type="SUPFAM" id="SSF56601">
    <property type="entry name" value="beta-lactamase/transpeptidase-like"/>
    <property type="match status" value="1"/>
</dbReference>
<gene>
    <name evidence="4" type="ORF">FF098_011810</name>
    <name evidence="3" type="ORF">GCM10011355_23740</name>
</gene>
<accession>A0A8J3ERV8</accession>
<evidence type="ECO:0000313" key="6">
    <source>
        <dbReference type="Proteomes" id="UP000818603"/>
    </source>
</evidence>
<dbReference type="Gene3D" id="3.40.710.10">
    <property type="entry name" value="DD-peptidase/beta-lactamase superfamily"/>
    <property type="match status" value="1"/>
</dbReference>
<keyword evidence="6" id="KW-1185">Reference proteome</keyword>
<evidence type="ECO:0000259" key="2">
    <source>
        <dbReference type="Pfam" id="PF00144"/>
    </source>
</evidence>
<dbReference type="InterPro" id="IPR012338">
    <property type="entry name" value="Beta-lactam/transpept-like"/>
</dbReference>
<dbReference type="EMBL" id="BMGZ01000002">
    <property type="protein sequence ID" value="GGH98946.1"/>
    <property type="molecule type" value="Genomic_DNA"/>
</dbReference>
<dbReference type="AlphaFoldDB" id="A0A8J3ERV8"/>
<reference evidence="3" key="1">
    <citation type="journal article" date="2014" name="Int. J. Syst. Evol. Microbiol.">
        <title>Complete genome sequence of Corynebacterium casei LMG S-19264T (=DSM 44701T), isolated from a smear-ripened cheese.</title>
        <authorList>
            <consortium name="US DOE Joint Genome Institute (JGI-PGF)"/>
            <person name="Walter F."/>
            <person name="Albersmeier A."/>
            <person name="Kalinowski J."/>
            <person name="Ruckert C."/>
        </authorList>
    </citation>
    <scope>NUCLEOTIDE SEQUENCE</scope>
    <source>
        <strain evidence="3">CGMCC 1.14984</strain>
    </source>
</reference>
<dbReference type="RefSeq" id="WP_155140725.1">
    <property type="nucleotide sequence ID" value="NZ_BMGZ01000002.1"/>
</dbReference>
<reference evidence="4 6" key="2">
    <citation type="submission" date="2020-02" db="EMBL/GenBank/DDBJ databases">
        <title>Genome sequence of Parvularcula flava strain NH6-79.</title>
        <authorList>
            <person name="Abdul Karim M.H."/>
            <person name="Lam M.Q."/>
            <person name="Chen S.J."/>
            <person name="Yahya A."/>
            <person name="Shahir S."/>
            <person name="Shamsir M.S."/>
            <person name="Chong C.S."/>
        </authorList>
    </citation>
    <scope>NUCLEOTIDE SEQUENCE [LARGE SCALE GENOMIC DNA]</scope>
    <source>
        <strain evidence="4 6">NH6-79</strain>
    </source>
</reference>
<protein>
    <submittedName>
        <fullName evidence="4">Beta-lactamase family protein</fullName>
    </submittedName>
</protein>
<dbReference type="PANTHER" id="PTHR43283">
    <property type="entry name" value="BETA-LACTAMASE-RELATED"/>
    <property type="match status" value="1"/>
</dbReference>
<name>A0A8J3ERV8_9PROT</name>
<dbReference type="EMBL" id="VCJR02000002">
    <property type="protein sequence ID" value="NHK28594.1"/>
    <property type="molecule type" value="Genomic_DNA"/>
</dbReference>
<sequence>MAALLNGFSVPGASMALIKDCQVSDLAAYGTANLETSAAVTDTTLFEAASLSKPVLAWITVALADEGVIDLDESIAEKMDWPRIADKDAYAQITPRMVLTHRTGLPNWSGASLDWDREDPLDFLAEPGTQPTYSGEAIQILQAWVEQETGKTLQALFKERLGETMPHSSFTVPFPEGTSVSMGYQSSTEPDSARKMHHPDRAQAAGGLLTTAEDYAAFMAKVCRREGMSEAAYEEMLSPQTEVIEGDSGAPTAFGLGFAILYVPGDTIIGHDGNNDEYRTAAFISPQYREGLVYFSNGARGADLFNTMMGQ</sequence>
<dbReference type="PANTHER" id="PTHR43283:SF18">
    <property type="match status" value="1"/>
</dbReference>
<evidence type="ECO:0000313" key="5">
    <source>
        <dbReference type="Proteomes" id="UP000621856"/>
    </source>
</evidence>
<comment type="caution">
    <text evidence="3">The sequence shown here is derived from an EMBL/GenBank/DDBJ whole genome shotgun (WGS) entry which is preliminary data.</text>
</comment>
<proteinExistence type="predicted"/>
<feature type="domain" description="Beta-lactamase-related" evidence="2">
    <location>
        <begin position="9"/>
        <end position="301"/>
    </location>
</feature>
<dbReference type="Proteomes" id="UP000818603">
    <property type="component" value="Unassembled WGS sequence"/>
</dbReference>
<feature type="region of interest" description="Disordered" evidence="1">
    <location>
        <begin position="168"/>
        <end position="198"/>
    </location>
</feature>
<evidence type="ECO:0000313" key="3">
    <source>
        <dbReference type="EMBL" id="GGH98946.1"/>
    </source>
</evidence>
<dbReference type="InterPro" id="IPR050789">
    <property type="entry name" value="Diverse_Enzym_Activities"/>
</dbReference>
<evidence type="ECO:0000256" key="1">
    <source>
        <dbReference type="SAM" id="MobiDB-lite"/>
    </source>
</evidence>
<feature type="compositionally biased region" description="Polar residues" evidence="1">
    <location>
        <begin position="178"/>
        <end position="190"/>
    </location>
</feature>
<dbReference type="Proteomes" id="UP000621856">
    <property type="component" value="Unassembled WGS sequence"/>
</dbReference>
<reference evidence="3" key="3">
    <citation type="submission" date="2020-09" db="EMBL/GenBank/DDBJ databases">
        <authorList>
            <person name="Sun Q."/>
            <person name="Zhou Y."/>
        </authorList>
    </citation>
    <scope>NUCLEOTIDE SEQUENCE</scope>
    <source>
        <strain evidence="3">CGMCC 1.14984</strain>
    </source>
</reference>
<organism evidence="3 5">
    <name type="scientific">Aquisalinus luteolus</name>
    <dbReference type="NCBI Taxonomy" id="1566827"/>
    <lineage>
        <taxon>Bacteria</taxon>
        <taxon>Pseudomonadati</taxon>
        <taxon>Pseudomonadota</taxon>
        <taxon>Alphaproteobacteria</taxon>
        <taxon>Parvularculales</taxon>
        <taxon>Parvularculaceae</taxon>
        <taxon>Aquisalinus</taxon>
    </lineage>
</organism>
<dbReference type="InterPro" id="IPR001466">
    <property type="entry name" value="Beta-lactam-related"/>
</dbReference>